<feature type="chain" id="PRO_5040415826" evidence="2">
    <location>
        <begin position="22"/>
        <end position="251"/>
    </location>
</feature>
<evidence type="ECO:0000256" key="1">
    <source>
        <dbReference type="SAM" id="MobiDB-lite"/>
    </source>
</evidence>
<comment type="caution">
    <text evidence="3">The sequence shown here is derived from an EMBL/GenBank/DDBJ whole genome shotgun (WGS) entry which is preliminary data.</text>
</comment>
<dbReference type="EMBL" id="JAMYWD010000006">
    <property type="protein sequence ID" value="KAJ4969403.1"/>
    <property type="molecule type" value="Genomic_DNA"/>
</dbReference>
<dbReference type="PANTHER" id="PTHR33107:SF86">
    <property type="entry name" value="MIRACULIN-LIKE"/>
    <property type="match status" value="1"/>
</dbReference>
<dbReference type="Pfam" id="PF00197">
    <property type="entry name" value="Kunitz_legume"/>
    <property type="match status" value="2"/>
</dbReference>
<dbReference type="OrthoDB" id="1918435at2759"/>
<dbReference type="SMART" id="SM00452">
    <property type="entry name" value="STI"/>
    <property type="match status" value="1"/>
</dbReference>
<name>A0A9Q0QRQ5_9MAGN</name>
<dbReference type="AlphaFoldDB" id="A0A9Q0QRQ5"/>
<dbReference type="InterPro" id="IPR011065">
    <property type="entry name" value="Kunitz_inhibitor_STI-like_sf"/>
</dbReference>
<dbReference type="SUPFAM" id="SSF50386">
    <property type="entry name" value="STI-like"/>
    <property type="match status" value="1"/>
</dbReference>
<dbReference type="PROSITE" id="PS00283">
    <property type="entry name" value="SOYBEAN_KUNITZ"/>
    <property type="match status" value="1"/>
</dbReference>
<evidence type="ECO:0000313" key="4">
    <source>
        <dbReference type="Proteomes" id="UP001141806"/>
    </source>
</evidence>
<feature type="region of interest" description="Disordered" evidence="1">
    <location>
        <begin position="155"/>
        <end position="174"/>
    </location>
</feature>
<proteinExistence type="predicted"/>
<keyword evidence="2" id="KW-0732">Signal</keyword>
<feature type="signal peptide" evidence="2">
    <location>
        <begin position="1"/>
        <end position="21"/>
    </location>
</feature>
<sequence length="251" mass="27893">MSNSALLSGLLILAFVQAIACTSHHHHNHHHQSAVVDTDGNELQAGTPYYIVSAIRGGVGGGVSVDRRHSSSSQGHQIPTVKQSSYDRNMGTPVMFSPASSQHPELQLQQTKNSAAGVRFLTETEVEGKTTIRESMDMNFGFSGMDNRVWQVEDRNDQSSGSSNRRYVTLNGKPGNPGESTIRNWFRIERMSEHNPIYRIAYCPNVCESCHVECGRVGINRKNGNRWLSISENGEFPFVFVRARQSQDISE</sequence>
<dbReference type="GO" id="GO:0004866">
    <property type="term" value="F:endopeptidase inhibitor activity"/>
    <property type="evidence" value="ECO:0007669"/>
    <property type="project" value="InterPro"/>
</dbReference>
<feature type="compositionally biased region" description="Polar residues" evidence="1">
    <location>
        <begin position="76"/>
        <end position="87"/>
    </location>
</feature>
<protein>
    <submittedName>
        <fullName evidence="3">Uncharacterized protein</fullName>
    </submittedName>
</protein>
<accession>A0A9Q0QRQ5</accession>
<feature type="region of interest" description="Disordered" evidence="1">
    <location>
        <begin position="63"/>
        <end position="88"/>
    </location>
</feature>
<dbReference type="Proteomes" id="UP001141806">
    <property type="component" value="Unassembled WGS sequence"/>
</dbReference>
<organism evidence="3 4">
    <name type="scientific">Protea cynaroides</name>
    <dbReference type="NCBI Taxonomy" id="273540"/>
    <lineage>
        <taxon>Eukaryota</taxon>
        <taxon>Viridiplantae</taxon>
        <taxon>Streptophyta</taxon>
        <taxon>Embryophyta</taxon>
        <taxon>Tracheophyta</taxon>
        <taxon>Spermatophyta</taxon>
        <taxon>Magnoliopsida</taxon>
        <taxon>Proteales</taxon>
        <taxon>Proteaceae</taxon>
        <taxon>Protea</taxon>
    </lineage>
</organism>
<reference evidence="3" key="1">
    <citation type="journal article" date="2023" name="Plant J.">
        <title>The genome of the king protea, Protea cynaroides.</title>
        <authorList>
            <person name="Chang J."/>
            <person name="Duong T.A."/>
            <person name="Schoeman C."/>
            <person name="Ma X."/>
            <person name="Roodt D."/>
            <person name="Barker N."/>
            <person name="Li Z."/>
            <person name="Van de Peer Y."/>
            <person name="Mizrachi E."/>
        </authorList>
    </citation>
    <scope>NUCLEOTIDE SEQUENCE</scope>
    <source>
        <tissue evidence="3">Young leaves</tissue>
    </source>
</reference>
<dbReference type="InterPro" id="IPR002160">
    <property type="entry name" value="Prot_inh_Kunz-lg"/>
</dbReference>
<dbReference type="PANTHER" id="PTHR33107">
    <property type="entry name" value="KUNITZ TRYPSIN INHIBITOR 2"/>
    <property type="match status" value="1"/>
</dbReference>
<evidence type="ECO:0000256" key="2">
    <source>
        <dbReference type="SAM" id="SignalP"/>
    </source>
</evidence>
<gene>
    <name evidence="3" type="ORF">NE237_016104</name>
</gene>
<keyword evidence="4" id="KW-1185">Reference proteome</keyword>
<dbReference type="Gene3D" id="2.80.10.50">
    <property type="match status" value="1"/>
</dbReference>
<evidence type="ECO:0000313" key="3">
    <source>
        <dbReference type="EMBL" id="KAJ4969403.1"/>
    </source>
</evidence>